<reference evidence="14" key="1">
    <citation type="submission" date="2023-03" db="EMBL/GenBank/DDBJ databases">
        <title>Massive genome expansion in bonnet fungi (Mycena s.s.) driven by repeated elements and novel gene families across ecological guilds.</title>
        <authorList>
            <consortium name="Lawrence Berkeley National Laboratory"/>
            <person name="Harder C.B."/>
            <person name="Miyauchi S."/>
            <person name="Viragh M."/>
            <person name="Kuo A."/>
            <person name="Thoen E."/>
            <person name="Andreopoulos B."/>
            <person name="Lu D."/>
            <person name="Skrede I."/>
            <person name="Drula E."/>
            <person name="Henrissat B."/>
            <person name="Morin E."/>
            <person name="Kohler A."/>
            <person name="Barry K."/>
            <person name="LaButti K."/>
            <person name="Morin E."/>
            <person name="Salamov A."/>
            <person name="Lipzen A."/>
            <person name="Mereny Z."/>
            <person name="Hegedus B."/>
            <person name="Baldrian P."/>
            <person name="Stursova M."/>
            <person name="Weitz H."/>
            <person name="Taylor A."/>
            <person name="Grigoriev I.V."/>
            <person name="Nagy L.G."/>
            <person name="Martin F."/>
            <person name="Kauserud H."/>
        </authorList>
    </citation>
    <scope>NUCLEOTIDE SEQUENCE</scope>
    <source>
        <strain evidence="14">CBHHK188m</strain>
    </source>
</reference>
<evidence type="ECO:0000256" key="9">
    <source>
        <dbReference type="PROSITE-ProRule" id="PRU00723"/>
    </source>
</evidence>
<evidence type="ECO:0000313" key="14">
    <source>
        <dbReference type="EMBL" id="KAJ7732589.1"/>
    </source>
</evidence>
<dbReference type="Pfam" id="PF00642">
    <property type="entry name" value="zf-CCCH"/>
    <property type="match status" value="1"/>
</dbReference>
<dbReference type="SMART" id="SM00356">
    <property type="entry name" value="ZnF_C3H1"/>
    <property type="match status" value="3"/>
</dbReference>
<evidence type="ECO:0000256" key="3">
    <source>
        <dbReference type="ARBA" id="ARBA00022679"/>
    </source>
</evidence>
<feature type="domain" description="C3H1-type" evidence="12">
    <location>
        <begin position="76"/>
        <end position="103"/>
    </location>
</feature>
<dbReference type="GO" id="GO:0003676">
    <property type="term" value="F:nucleic acid binding"/>
    <property type="evidence" value="ECO:0007669"/>
    <property type="project" value="InterPro"/>
</dbReference>
<dbReference type="CDD" id="cd22585">
    <property type="entry name" value="Rcat_RBR_DEAH12-like"/>
    <property type="match status" value="1"/>
</dbReference>
<feature type="zinc finger region" description="C3H1-type" evidence="9">
    <location>
        <begin position="76"/>
        <end position="103"/>
    </location>
</feature>
<feature type="domain" description="RING-type" evidence="11">
    <location>
        <begin position="661"/>
        <end position="699"/>
    </location>
</feature>
<evidence type="ECO:0000259" key="13">
    <source>
        <dbReference type="PROSITE" id="PS51873"/>
    </source>
</evidence>
<evidence type="ECO:0000313" key="15">
    <source>
        <dbReference type="Proteomes" id="UP001215280"/>
    </source>
</evidence>
<evidence type="ECO:0000259" key="11">
    <source>
        <dbReference type="PROSITE" id="PS50089"/>
    </source>
</evidence>
<keyword evidence="15" id="KW-1185">Reference proteome</keyword>
<dbReference type="PROSITE" id="PS00518">
    <property type="entry name" value="ZF_RING_1"/>
    <property type="match status" value="1"/>
</dbReference>
<dbReference type="InterPro" id="IPR031127">
    <property type="entry name" value="E3_UB_ligase_RBR"/>
</dbReference>
<dbReference type="InterPro" id="IPR002867">
    <property type="entry name" value="IBR_dom"/>
</dbReference>
<dbReference type="Pfam" id="PF14608">
    <property type="entry name" value="zf-CCCH_2"/>
    <property type="match status" value="2"/>
</dbReference>
<dbReference type="SUPFAM" id="SSF54928">
    <property type="entry name" value="RNA-binding domain, RBD"/>
    <property type="match status" value="1"/>
</dbReference>
<feature type="domain" description="C3H1-type" evidence="12">
    <location>
        <begin position="1"/>
        <end position="28"/>
    </location>
</feature>
<dbReference type="PANTHER" id="PTHR11685">
    <property type="entry name" value="RBR FAMILY RING FINGER AND IBR DOMAIN-CONTAINING"/>
    <property type="match status" value="1"/>
</dbReference>
<sequence length="883" mass="97297">MSSPRPCSFFLRNACAYGDSCRNSHLILDSVPSGPQALNNADSPACAFFLRGRCRFGDQCREFHPPSNPSESVEEYPKKPFCVYFNRGSCMKGTKCTFSHDRRDEARALNPKSPAEIEWAPPSKNQDTLPILSSSQGSSKTMDVQSTRNHDETQYPTTDRVIYNCNIQFGPGAAVLQVTTPFESRRVLISNIPTSATDGVISAAVSDLTTSAELQIHRSPLSPLITATLVFEDPNSAARATSLIDNISIGTNKLSGRLDMRSYTAAEEGKGVLRGRKVKLTWYGGRASAFVNYFTARSAEEQSQRLNGKLYRGYALAASFRPLAPNPTGTVRFGARVRRQSWKPTQTYTVMLRNLPLDTSKLHLTTFCQAESVALDVPECLDSPTRIHRALEQFGPVDMFDTAPMTKATSKIVAFAQFQTADAAAAAESGLRAAPPAFLGGGPFFIERTFSVKYSLRRILFTKLQGTLDLLAELHPSMIRYYLGENPKEAVSLILHGSEPKALGRIKTELDRIVQGEPLVVDGQKLWDEFFERDEGQIFLDSLNTSENVFVRCDGRTRTIRLFGPEQERVQARNLTLEKLVDVWGRRHVFPLRKDLIRVLLRGGLREMQEGFSSGTLAIDVVARTLTVNGDDGTVRRVHAALSALDPGKKTDVASDADSMCPVCFCTVEDPVRLDCDHLYCRDCLQHYLRPSSQDPSFCARKSVAEVHIVQGKGKNSTAPCGIDVSYSVIRSLLTAAEEDALLLASFLAYINEHPLDYRYCASPDCEMVYRPGSAGSSIQCPSCLIHICPACNVEYHEGITCAEHQDNLSGGLEALARWREKNGVKQCPNCHADIEKAGGCNHMTCALCKTHICWICMKTFSDEDSAGGVYSHLAKVHGGFAT</sequence>
<evidence type="ECO:0000256" key="1">
    <source>
        <dbReference type="ARBA" id="ARBA00001798"/>
    </source>
</evidence>
<evidence type="ECO:0000256" key="6">
    <source>
        <dbReference type="ARBA" id="ARBA00022771"/>
    </source>
</evidence>
<feature type="domain" description="C3H1-type" evidence="12">
    <location>
        <begin position="40"/>
        <end position="67"/>
    </location>
</feature>
<dbReference type="InterPro" id="IPR035979">
    <property type="entry name" value="RBD_domain_sf"/>
</dbReference>
<comment type="caution">
    <text evidence="14">The sequence shown here is derived from an EMBL/GenBank/DDBJ whole genome shotgun (WGS) entry which is preliminary data.</text>
</comment>
<dbReference type="Pfam" id="PF00097">
    <property type="entry name" value="zf-C3HC4"/>
    <property type="match status" value="1"/>
</dbReference>
<keyword evidence="4 9" id="KW-0479">Metal-binding</keyword>
<evidence type="ECO:0000256" key="2">
    <source>
        <dbReference type="ARBA" id="ARBA00012251"/>
    </source>
</evidence>
<dbReference type="PROSITE" id="PS50103">
    <property type="entry name" value="ZF_C3H1"/>
    <property type="match status" value="3"/>
</dbReference>
<evidence type="ECO:0000256" key="8">
    <source>
        <dbReference type="ARBA" id="ARBA00022833"/>
    </source>
</evidence>
<feature type="compositionally biased region" description="Polar residues" evidence="10">
    <location>
        <begin position="123"/>
        <end position="147"/>
    </location>
</feature>
<dbReference type="InterPro" id="IPR018957">
    <property type="entry name" value="Znf_C3HC4_RING-type"/>
</dbReference>
<feature type="zinc finger region" description="C3H1-type" evidence="9">
    <location>
        <begin position="1"/>
        <end position="28"/>
    </location>
</feature>
<dbReference type="InterPro" id="IPR036855">
    <property type="entry name" value="Znf_CCCH_sf"/>
</dbReference>
<dbReference type="InterPro" id="IPR000571">
    <property type="entry name" value="Znf_CCCH"/>
</dbReference>
<dbReference type="CDD" id="cd20335">
    <property type="entry name" value="BRcat_RBR"/>
    <property type="match status" value="1"/>
</dbReference>
<proteinExistence type="predicted"/>
<dbReference type="PROSITE" id="PS51873">
    <property type="entry name" value="TRIAD"/>
    <property type="match status" value="1"/>
</dbReference>
<feature type="zinc finger region" description="C3H1-type" evidence="9">
    <location>
        <begin position="40"/>
        <end position="67"/>
    </location>
</feature>
<keyword evidence="6 9" id="KW-0863">Zinc-finger</keyword>
<dbReference type="Gene3D" id="3.30.40.10">
    <property type="entry name" value="Zinc/RING finger domain, C3HC4 (zinc finger)"/>
    <property type="match status" value="1"/>
</dbReference>
<evidence type="ECO:0000259" key="12">
    <source>
        <dbReference type="PROSITE" id="PS50103"/>
    </source>
</evidence>
<accession>A0AAD7I150</accession>
<dbReference type="EMBL" id="JARJLG010000174">
    <property type="protein sequence ID" value="KAJ7732589.1"/>
    <property type="molecule type" value="Genomic_DNA"/>
</dbReference>
<dbReference type="InterPro" id="IPR013083">
    <property type="entry name" value="Znf_RING/FYVE/PHD"/>
</dbReference>
<dbReference type="SUPFAM" id="SSF57850">
    <property type="entry name" value="RING/U-box"/>
    <property type="match status" value="3"/>
</dbReference>
<dbReference type="GO" id="GO:0008270">
    <property type="term" value="F:zinc ion binding"/>
    <property type="evidence" value="ECO:0007669"/>
    <property type="project" value="UniProtKB-KW"/>
</dbReference>
<feature type="region of interest" description="Disordered" evidence="10">
    <location>
        <begin position="115"/>
        <end position="154"/>
    </location>
</feature>
<evidence type="ECO:0000256" key="7">
    <source>
        <dbReference type="ARBA" id="ARBA00022786"/>
    </source>
</evidence>
<gene>
    <name evidence="14" type="ORF">DFH07DRAFT_846388</name>
</gene>
<dbReference type="GO" id="GO:0061630">
    <property type="term" value="F:ubiquitin protein ligase activity"/>
    <property type="evidence" value="ECO:0007669"/>
    <property type="project" value="UniProtKB-EC"/>
</dbReference>
<dbReference type="EC" id="2.3.2.31" evidence="2"/>
<dbReference type="InterPro" id="IPR001841">
    <property type="entry name" value="Znf_RING"/>
</dbReference>
<dbReference type="GO" id="GO:0016567">
    <property type="term" value="P:protein ubiquitination"/>
    <property type="evidence" value="ECO:0007669"/>
    <property type="project" value="InterPro"/>
</dbReference>
<organism evidence="14 15">
    <name type="scientific">Mycena maculata</name>
    <dbReference type="NCBI Taxonomy" id="230809"/>
    <lineage>
        <taxon>Eukaryota</taxon>
        <taxon>Fungi</taxon>
        <taxon>Dikarya</taxon>
        <taxon>Basidiomycota</taxon>
        <taxon>Agaricomycotina</taxon>
        <taxon>Agaricomycetes</taxon>
        <taxon>Agaricomycetidae</taxon>
        <taxon>Agaricales</taxon>
        <taxon>Marasmiineae</taxon>
        <taxon>Mycenaceae</taxon>
        <taxon>Mycena</taxon>
    </lineage>
</organism>
<evidence type="ECO:0000256" key="5">
    <source>
        <dbReference type="ARBA" id="ARBA00022737"/>
    </source>
</evidence>
<keyword evidence="8 9" id="KW-0862">Zinc</keyword>
<dbReference type="AlphaFoldDB" id="A0AAD7I150"/>
<dbReference type="Gene3D" id="4.10.1000.10">
    <property type="entry name" value="Zinc finger, CCCH-type"/>
    <property type="match status" value="2"/>
</dbReference>
<dbReference type="InterPro" id="IPR017907">
    <property type="entry name" value="Znf_RING_CS"/>
</dbReference>
<feature type="domain" description="RING-type" evidence="13">
    <location>
        <begin position="657"/>
        <end position="877"/>
    </location>
</feature>
<dbReference type="SUPFAM" id="SSF90229">
    <property type="entry name" value="CCCH zinc finger"/>
    <property type="match status" value="1"/>
</dbReference>
<protein>
    <recommendedName>
        <fullName evidence="2">RBR-type E3 ubiquitin transferase</fullName>
        <ecNumber evidence="2">2.3.2.31</ecNumber>
    </recommendedName>
</protein>
<dbReference type="Pfam" id="PF22191">
    <property type="entry name" value="IBR_1"/>
    <property type="match status" value="1"/>
</dbReference>
<dbReference type="InterPro" id="IPR044066">
    <property type="entry name" value="TRIAD_supradom"/>
</dbReference>
<dbReference type="Proteomes" id="UP001215280">
    <property type="component" value="Unassembled WGS sequence"/>
</dbReference>
<keyword evidence="3" id="KW-0808">Transferase</keyword>
<evidence type="ECO:0000256" key="10">
    <source>
        <dbReference type="SAM" id="MobiDB-lite"/>
    </source>
</evidence>
<keyword evidence="5" id="KW-0677">Repeat</keyword>
<dbReference type="PROSITE" id="PS50089">
    <property type="entry name" value="ZF_RING_2"/>
    <property type="match status" value="1"/>
</dbReference>
<name>A0AAD7I150_9AGAR</name>
<keyword evidence="7" id="KW-0833">Ubl conjugation pathway</keyword>
<comment type="catalytic activity">
    <reaction evidence="1">
        <text>[E2 ubiquitin-conjugating enzyme]-S-ubiquitinyl-L-cysteine + [acceptor protein]-L-lysine = [E2 ubiquitin-conjugating enzyme]-L-cysteine + [acceptor protein]-N(6)-ubiquitinyl-L-lysine.</text>
        <dbReference type="EC" id="2.3.2.31"/>
    </reaction>
</comment>
<dbReference type="Gene3D" id="1.20.120.1750">
    <property type="match status" value="1"/>
</dbReference>
<dbReference type="Pfam" id="PF01485">
    <property type="entry name" value="IBR"/>
    <property type="match status" value="1"/>
</dbReference>
<evidence type="ECO:0000256" key="4">
    <source>
        <dbReference type="ARBA" id="ARBA00022723"/>
    </source>
</evidence>
<dbReference type="SMART" id="SM00647">
    <property type="entry name" value="IBR"/>
    <property type="match status" value="2"/>
</dbReference>